<evidence type="ECO:0000313" key="3">
    <source>
        <dbReference type="Proteomes" id="UP001139193"/>
    </source>
</evidence>
<evidence type="ECO:0000256" key="1">
    <source>
        <dbReference type="SAM" id="MobiDB-lite"/>
    </source>
</evidence>
<proteinExistence type="predicted"/>
<protein>
    <submittedName>
        <fullName evidence="2">Uncharacterized protein</fullName>
    </submittedName>
</protein>
<dbReference type="Proteomes" id="UP001139193">
    <property type="component" value="Unassembled WGS sequence"/>
</dbReference>
<gene>
    <name evidence="2" type="ORF">MON38_21755</name>
</gene>
<reference evidence="2" key="1">
    <citation type="submission" date="2022-03" db="EMBL/GenBank/DDBJ databases">
        <title>Bacterial whole genome sequence for Hymenobacter sp. DH14.</title>
        <authorList>
            <person name="Le V."/>
        </authorList>
    </citation>
    <scope>NUCLEOTIDE SEQUENCE</scope>
    <source>
        <strain evidence="2">DH14</strain>
    </source>
</reference>
<name>A0A9X2AIJ6_9BACT</name>
<comment type="caution">
    <text evidence="2">The sequence shown here is derived from an EMBL/GenBank/DDBJ whole genome shotgun (WGS) entry which is preliminary data.</text>
</comment>
<dbReference type="EMBL" id="JALBGC010000007">
    <property type="protein sequence ID" value="MCI1190058.1"/>
    <property type="molecule type" value="Genomic_DNA"/>
</dbReference>
<dbReference type="AlphaFoldDB" id="A0A9X2AIJ6"/>
<organism evidence="2 3">
    <name type="scientific">Hymenobacter cyanobacteriorum</name>
    <dbReference type="NCBI Taxonomy" id="2926463"/>
    <lineage>
        <taxon>Bacteria</taxon>
        <taxon>Pseudomonadati</taxon>
        <taxon>Bacteroidota</taxon>
        <taxon>Cytophagia</taxon>
        <taxon>Cytophagales</taxon>
        <taxon>Hymenobacteraceae</taxon>
        <taxon>Hymenobacter</taxon>
    </lineage>
</organism>
<keyword evidence="3" id="KW-1185">Reference proteome</keyword>
<accession>A0A9X2AIJ6</accession>
<feature type="compositionally biased region" description="Polar residues" evidence="1">
    <location>
        <begin position="29"/>
        <end position="38"/>
    </location>
</feature>
<sequence length="46" mass="4819">MAQATPVANNGSVVLVHQVLTSEPVPPAQEQNQPQHSGNGLIAELF</sequence>
<feature type="region of interest" description="Disordered" evidence="1">
    <location>
        <begin position="21"/>
        <end position="46"/>
    </location>
</feature>
<dbReference type="RefSeq" id="WP_241938266.1">
    <property type="nucleotide sequence ID" value="NZ_JALBGC010000007.1"/>
</dbReference>
<evidence type="ECO:0000313" key="2">
    <source>
        <dbReference type="EMBL" id="MCI1190058.1"/>
    </source>
</evidence>